<feature type="non-terminal residue" evidence="1">
    <location>
        <position position="1"/>
    </location>
</feature>
<proteinExistence type="predicted"/>
<accession>A0A382YTA9</accession>
<evidence type="ECO:0008006" key="2">
    <source>
        <dbReference type="Google" id="ProtNLM"/>
    </source>
</evidence>
<dbReference type="EMBL" id="UINC01178389">
    <property type="protein sequence ID" value="SVD86516.1"/>
    <property type="molecule type" value="Genomic_DNA"/>
</dbReference>
<dbReference type="AlphaFoldDB" id="A0A382YTA9"/>
<name>A0A382YTA9_9ZZZZ</name>
<protein>
    <recommendedName>
        <fullName evidence="2">Gfo/Idh/MocA-like oxidoreductase C-terminal domain-containing protein</fullName>
    </recommendedName>
</protein>
<organism evidence="1">
    <name type="scientific">marine metagenome</name>
    <dbReference type="NCBI Taxonomy" id="408172"/>
    <lineage>
        <taxon>unclassified sequences</taxon>
        <taxon>metagenomes</taxon>
        <taxon>ecological metagenomes</taxon>
    </lineage>
</organism>
<reference evidence="1" key="1">
    <citation type="submission" date="2018-05" db="EMBL/GenBank/DDBJ databases">
        <authorList>
            <person name="Lanie J.A."/>
            <person name="Ng W.-L."/>
            <person name="Kazmierczak K.M."/>
            <person name="Andrzejewski T.M."/>
            <person name="Davidsen T.M."/>
            <person name="Wayne K.J."/>
            <person name="Tettelin H."/>
            <person name="Glass J.I."/>
            <person name="Rusch D."/>
            <person name="Podicherti R."/>
            <person name="Tsui H.-C.T."/>
            <person name="Winkler M.E."/>
        </authorList>
    </citation>
    <scope>NUCLEOTIDE SEQUENCE</scope>
</reference>
<evidence type="ECO:0000313" key="1">
    <source>
        <dbReference type="EMBL" id="SVD86516.1"/>
    </source>
</evidence>
<sequence>LYRPEHDEPEEVAAETNNPYTVELEDLLAAVHGEVDEPENSGRNGLENVGLGLAFYRSCETGTRVSFTDGVPDLPEDYRNTRFT</sequence>
<gene>
    <name evidence="1" type="ORF">METZ01_LOCUS439370</name>
</gene>
<dbReference type="Gene3D" id="3.30.360.10">
    <property type="entry name" value="Dihydrodipicolinate Reductase, domain 2"/>
    <property type="match status" value="1"/>
</dbReference>